<dbReference type="GO" id="GO:0008237">
    <property type="term" value="F:metallopeptidase activity"/>
    <property type="evidence" value="ECO:0007669"/>
    <property type="project" value="UniProtKB-KW"/>
</dbReference>
<evidence type="ECO:0000256" key="1">
    <source>
        <dbReference type="ARBA" id="ARBA00001913"/>
    </source>
</evidence>
<keyword evidence="6" id="KW-0106">Calcium</keyword>
<reference evidence="10 11" key="1">
    <citation type="submission" date="2018-11" db="EMBL/GenBank/DDBJ databases">
        <authorList>
            <person name="Mardanov A.V."/>
            <person name="Ravin N.V."/>
            <person name="Dedysh S.N."/>
        </authorList>
    </citation>
    <scope>NUCLEOTIDE SEQUENCE [LARGE SCALE GENOMIC DNA]</scope>
    <source>
        <strain evidence="10 11">AF10</strain>
    </source>
</reference>
<dbReference type="PROSITE" id="PS51695">
    <property type="entry name" value="SEDOLISIN"/>
    <property type="match status" value="1"/>
</dbReference>
<evidence type="ECO:0000256" key="6">
    <source>
        <dbReference type="ARBA" id="ARBA00022837"/>
    </source>
</evidence>
<keyword evidence="8" id="KW-0732">Signal</keyword>
<dbReference type="InterPro" id="IPR023828">
    <property type="entry name" value="Peptidase_S8_Ser-AS"/>
</dbReference>
<evidence type="ECO:0000256" key="2">
    <source>
        <dbReference type="ARBA" id="ARBA00022670"/>
    </source>
</evidence>
<dbReference type="PROSITE" id="PS00138">
    <property type="entry name" value="SUBTILASE_SER"/>
    <property type="match status" value="1"/>
</dbReference>
<feature type="chain" id="PRO_5020934338" evidence="8">
    <location>
        <begin position="28"/>
        <end position="837"/>
    </location>
</feature>
<dbReference type="SUPFAM" id="SSF54897">
    <property type="entry name" value="Protease propeptides/inhibitors"/>
    <property type="match status" value="1"/>
</dbReference>
<feature type="domain" description="Peptidase S53" evidence="9">
    <location>
        <begin position="221"/>
        <end position="571"/>
    </location>
</feature>
<dbReference type="Pfam" id="PF09286">
    <property type="entry name" value="Pro-kuma_activ"/>
    <property type="match status" value="1"/>
</dbReference>
<evidence type="ECO:0000259" key="9">
    <source>
        <dbReference type="PROSITE" id="PS51695"/>
    </source>
</evidence>
<dbReference type="InterPro" id="IPR050819">
    <property type="entry name" value="Tripeptidyl-peptidase_I"/>
</dbReference>
<evidence type="ECO:0000313" key="10">
    <source>
        <dbReference type="EMBL" id="RXH56888.1"/>
    </source>
</evidence>
<evidence type="ECO:0000256" key="5">
    <source>
        <dbReference type="ARBA" id="ARBA00022825"/>
    </source>
</evidence>
<organism evidence="10 11">
    <name type="scientific">Granulicella sibirica</name>
    <dbReference type="NCBI Taxonomy" id="2479048"/>
    <lineage>
        <taxon>Bacteria</taxon>
        <taxon>Pseudomonadati</taxon>
        <taxon>Acidobacteriota</taxon>
        <taxon>Terriglobia</taxon>
        <taxon>Terriglobales</taxon>
        <taxon>Acidobacteriaceae</taxon>
        <taxon>Granulicella</taxon>
    </lineage>
</organism>
<dbReference type="SUPFAM" id="SSF52743">
    <property type="entry name" value="Subtilisin-like"/>
    <property type="match status" value="1"/>
</dbReference>
<comment type="cofactor">
    <cofactor evidence="1">
        <name>Ca(2+)</name>
        <dbReference type="ChEBI" id="CHEBI:29108"/>
    </cofactor>
</comment>
<keyword evidence="4" id="KW-0378">Hydrolase</keyword>
<evidence type="ECO:0000313" key="11">
    <source>
        <dbReference type="Proteomes" id="UP000289437"/>
    </source>
</evidence>
<proteinExistence type="predicted"/>
<evidence type="ECO:0000256" key="3">
    <source>
        <dbReference type="ARBA" id="ARBA00022723"/>
    </source>
</evidence>
<dbReference type="PANTHER" id="PTHR14218:SF15">
    <property type="entry name" value="TRIPEPTIDYL-PEPTIDASE 1"/>
    <property type="match status" value="1"/>
</dbReference>
<evidence type="ECO:0000256" key="7">
    <source>
        <dbReference type="ARBA" id="ARBA00023145"/>
    </source>
</evidence>
<dbReference type="PANTHER" id="PTHR14218">
    <property type="entry name" value="PROTEASE S8 TRIPEPTIDYL PEPTIDASE I CLN2"/>
    <property type="match status" value="1"/>
</dbReference>
<accession>A0A4Q0T4C7</accession>
<dbReference type="Proteomes" id="UP000289437">
    <property type="component" value="Unassembled WGS sequence"/>
</dbReference>
<dbReference type="GO" id="GO:0006508">
    <property type="term" value="P:proteolysis"/>
    <property type="evidence" value="ECO:0007669"/>
    <property type="project" value="UniProtKB-KW"/>
</dbReference>
<keyword evidence="11" id="KW-1185">Reference proteome</keyword>
<feature type="signal peptide" evidence="8">
    <location>
        <begin position="1"/>
        <end position="27"/>
    </location>
</feature>
<dbReference type="GO" id="GO:0004252">
    <property type="term" value="F:serine-type endopeptidase activity"/>
    <property type="evidence" value="ECO:0007669"/>
    <property type="project" value="InterPro"/>
</dbReference>
<dbReference type="InterPro" id="IPR015366">
    <property type="entry name" value="S53_propep"/>
</dbReference>
<evidence type="ECO:0000256" key="4">
    <source>
        <dbReference type="ARBA" id="ARBA00022801"/>
    </source>
</evidence>
<dbReference type="EMBL" id="RDSM01000001">
    <property type="protein sequence ID" value="RXH56888.1"/>
    <property type="molecule type" value="Genomic_DNA"/>
</dbReference>
<evidence type="ECO:0000256" key="8">
    <source>
        <dbReference type="SAM" id="SignalP"/>
    </source>
</evidence>
<dbReference type="AlphaFoldDB" id="A0A4Q0T4C7"/>
<name>A0A4Q0T4C7_9BACT</name>
<dbReference type="CDD" id="cd11377">
    <property type="entry name" value="Pro-peptidase_S53"/>
    <property type="match status" value="1"/>
</dbReference>
<keyword evidence="10" id="KW-0482">Metalloprotease</keyword>
<dbReference type="RefSeq" id="WP_128911146.1">
    <property type="nucleotide sequence ID" value="NZ_RDSM01000001.1"/>
</dbReference>
<dbReference type="GO" id="GO:0046872">
    <property type="term" value="F:metal ion binding"/>
    <property type="evidence" value="ECO:0007669"/>
    <property type="project" value="UniProtKB-KW"/>
</dbReference>
<comment type="caution">
    <text evidence="10">The sequence shown here is derived from an EMBL/GenBank/DDBJ whole genome shotgun (WGS) entry which is preliminary data.</text>
</comment>
<reference evidence="11" key="2">
    <citation type="submission" date="2019-02" db="EMBL/GenBank/DDBJ databases">
        <title>Granulicella sibirica sp. nov., a psychrotolerant acidobacterium isolated from an organic soil layer in forested tundra, West Siberia.</title>
        <authorList>
            <person name="Oshkin I.Y."/>
            <person name="Kulichevskaya I.S."/>
            <person name="Rijpstra W.I.C."/>
            <person name="Sinninghe Damste J.S."/>
            <person name="Rakitin A.L."/>
            <person name="Ravin N.V."/>
            <person name="Dedysh S.N."/>
        </authorList>
    </citation>
    <scope>NUCLEOTIDE SEQUENCE [LARGE SCALE GENOMIC DNA]</scope>
    <source>
        <strain evidence="11">AF10</strain>
    </source>
</reference>
<dbReference type="Gene3D" id="2.60.120.200">
    <property type="match status" value="1"/>
</dbReference>
<protein>
    <submittedName>
        <fullName evidence="10">Putative neutral zinc metalloprotease</fullName>
    </submittedName>
</protein>
<dbReference type="InterPro" id="IPR030400">
    <property type="entry name" value="Sedolisin_dom"/>
</dbReference>
<dbReference type="CDD" id="cd04056">
    <property type="entry name" value="Peptidases_S53"/>
    <property type="match status" value="1"/>
</dbReference>
<dbReference type="Gene3D" id="3.40.50.200">
    <property type="entry name" value="Peptidase S8/S53 domain"/>
    <property type="match status" value="1"/>
</dbReference>
<dbReference type="OrthoDB" id="102721at2"/>
<gene>
    <name evidence="10" type="ORF">GRAN_0198</name>
</gene>
<dbReference type="SMART" id="SM00944">
    <property type="entry name" value="Pro-kuma_activ"/>
    <property type="match status" value="1"/>
</dbReference>
<keyword evidence="5" id="KW-0720">Serine protease</keyword>
<sequence>MQIPRSQKLLSGAVSLAFAVSAATATAQQIHPLSTHVPQIIRNGQASLVGSADSTRHLQLALSLPLRNEAQLDALLKQIYDPTSPNYHHYLTSAQFTASYAPTQQDYDTVVRWAQAKGLKVTRTTDNRRVVDVDGSIDTIDRAFNVLLNTYQDSTTQRTFHAPDREPTLDLSVPLLGISGMDDATPPRPHYRKGNAPTTNASSTISAEAIAHITGSGPGNTYKPSDMRAAYYGSGPLTGAGQTVAIFSYDGYITSDLSLYYSTVGMTSSVPVNNVLVAGYNGACFGFNANGTVNNNTCDDGEQILDIVNVIGMAPGLSQVLFYEGNSSTDVLNQMATDNVAKVISSSWGGGDFGTVSDPIFKQFQAQGQSYLNATGDSGQFNSSTYDPPSVDANITQVGGTDLVTNGAGGSWQSETGWADSGGGYVSGTAIPTYQQLAGVINSSNKGSTTLRNAPDVAAEANFDNTTVIDGSFESGYGGTSYATPRWAGLIALANQQAVANGKSTLGFLNPSIYNIGVGSSFAADFHDIVSGNNKPSAGSGSGFNAVAGYDLVTGWGSPNGPALIATLAGGATTTPDFTLSASPASLSIVAGANGTSTISVAGLNSFAGTVAVSASGLPTGVTASFSPASTTSTSVLTLTVATTAVAGSATITITGTSGSLTHTTTIALTITAATGGATQIISNPGFENGATTTPWVLTSGVICSTSSCSGQTPHTGSWYAWLDGYGSTHTDTANQQIVIPAGKTTATLSFFLHIDTAETSKTAANDTLSVQVLNTSGTVLGTLATYSNLNAATGYQQRTFNLAAYIGKTIVLKFTGKENSSKETSFVLDDITLSVQ</sequence>
<keyword evidence="7" id="KW-0865">Zymogen</keyword>
<keyword evidence="2 10" id="KW-0645">Protease</keyword>
<dbReference type="InterPro" id="IPR036852">
    <property type="entry name" value="Peptidase_S8/S53_dom_sf"/>
</dbReference>
<dbReference type="GO" id="GO:0008240">
    <property type="term" value="F:tripeptidyl-peptidase activity"/>
    <property type="evidence" value="ECO:0007669"/>
    <property type="project" value="TreeGrafter"/>
</dbReference>
<keyword evidence="3" id="KW-0479">Metal-binding</keyword>